<feature type="transmembrane region" description="Helical" evidence="1">
    <location>
        <begin position="173"/>
        <end position="194"/>
    </location>
</feature>
<protein>
    <recommendedName>
        <fullName evidence="4">ABC transporter permease</fullName>
    </recommendedName>
</protein>
<proteinExistence type="predicted"/>
<evidence type="ECO:0000313" key="2">
    <source>
        <dbReference type="EMBL" id="OMD42186.1"/>
    </source>
</evidence>
<comment type="caution">
    <text evidence="2">The sequence shown here is derived from an EMBL/GenBank/DDBJ whole genome shotgun (WGS) entry which is preliminary data.</text>
</comment>
<feature type="transmembrane region" description="Helical" evidence="1">
    <location>
        <begin position="200"/>
        <end position="220"/>
    </location>
</feature>
<gene>
    <name evidence="2" type="ORF">BSK52_08805</name>
</gene>
<name>A0A1R0Y4B4_9BACL</name>
<keyword evidence="1" id="KW-0472">Membrane</keyword>
<sequence length="232" mass="26654">MKSQMSSVLHHEWKYFVALKRFRFSMLFLIVAPAIFTMLAYIYFGELNFYYPIIIMALGVPRITVNMISYSIGGEKVYKTFESLLSTPIRTESMFIGKSMIAILISLVMLVVSSLFTWLTANFIQFVFMHETSLIWFSTAQSILIFVNLLICIFMIFITGILSMVMQKPRQGLHIASALSFLTMVPSLLVTFGVKHPLEWSAGIMIILLGINLFLIYYVLQRIKRPQIMAKL</sequence>
<reference evidence="2 3" key="1">
    <citation type="submission" date="2016-10" db="EMBL/GenBank/DDBJ databases">
        <title>Paenibacillus species isolates.</title>
        <authorList>
            <person name="Beno S.M."/>
        </authorList>
    </citation>
    <scope>NUCLEOTIDE SEQUENCE [LARGE SCALE GENOMIC DNA]</scope>
    <source>
        <strain evidence="2 3">FSL H7-0710</strain>
    </source>
</reference>
<feature type="transmembrane region" description="Helical" evidence="1">
    <location>
        <begin position="134"/>
        <end position="161"/>
    </location>
</feature>
<feature type="transmembrane region" description="Helical" evidence="1">
    <location>
        <begin position="21"/>
        <end position="43"/>
    </location>
</feature>
<keyword evidence="1" id="KW-0812">Transmembrane</keyword>
<organism evidence="2 3">
    <name type="scientific">Paenibacillus odorifer</name>
    <dbReference type="NCBI Taxonomy" id="189426"/>
    <lineage>
        <taxon>Bacteria</taxon>
        <taxon>Bacillati</taxon>
        <taxon>Bacillota</taxon>
        <taxon>Bacilli</taxon>
        <taxon>Bacillales</taxon>
        <taxon>Paenibacillaceae</taxon>
        <taxon>Paenibacillus</taxon>
    </lineage>
</organism>
<dbReference type="AlphaFoldDB" id="A0A1R0Y4B4"/>
<evidence type="ECO:0000256" key="1">
    <source>
        <dbReference type="SAM" id="Phobius"/>
    </source>
</evidence>
<keyword evidence="1" id="KW-1133">Transmembrane helix</keyword>
<feature type="transmembrane region" description="Helical" evidence="1">
    <location>
        <begin position="100"/>
        <end position="128"/>
    </location>
</feature>
<feature type="transmembrane region" description="Helical" evidence="1">
    <location>
        <begin position="49"/>
        <end position="69"/>
    </location>
</feature>
<evidence type="ECO:0000313" key="3">
    <source>
        <dbReference type="Proteomes" id="UP000187439"/>
    </source>
</evidence>
<accession>A0A1R0Y4B4</accession>
<dbReference type="Proteomes" id="UP000187439">
    <property type="component" value="Unassembled WGS sequence"/>
</dbReference>
<dbReference type="EMBL" id="MPTC01000005">
    <property type="protein sequence ID" value="OMD42186.1"/>
    <property type="molecule type" value="Genomic_DNA"/>
</dbReference>
<evidence type="ECO:0008006" key="4">
    <source>
        <dbReference type="Google" id="ProtNLM"/>
    </source>
</evidence>